<dbReference type="Proteomes" id="UP000680206">
    <property type="component" value="Unassembled WGS sequence"/>
</dbReference>
<evidence type="ECO:0000313" key="1">
    <source>
        <dbReference type="EMBL" id="MBO2459646.1"/>
    </source>
</evidence>
<gene>
    <name evidence="1" type="ORF">J4709_18890</name>
</gene>
<protein>
    <recommendedName>
        <fullName evidence="3">Septum formation-related domain-containing protein</fullName>
    </recommendedName>
</protein>
<dbReference type="EMBL" id="JAGEPF010000011">
    <property type="protein sequence ID" value="MBO2459646.1"/>
    <property type="molecule type" value="Genomic_DNA"/>
</dbReference>
<dbReference type="RefSeq" id="WP_208242495.1">
    <property type="nucleotide sequence ID" value="NZ_JAGEPF010000011.1"/>
</dbReference>
<evidence type="ECO:0008006" key="3">
    <source>
        <dbReference type="Google" id="ProtNLM"/>
    </source>
</evidence>
<evidence type="ECO:0000313" key="2">
    <source>
        <dbReference type="Proteomes" id="UP000680206"/>
    </source>
</evidence>
<keyword evidence="2" id="KW-1185">Reference proteome</keyword>
<accession>A0ABS3RSA6</accession>
<reference evidence="1 2" key="1">
    <citation type="submission" date="2021-03" db="EMBL/GenBank/DDBJ databases">
        <title>Actinomadura violae sp. nov., isolated from lichen in Thailand.</title>
        <authorList>
            <person name="Kanchanasin P."/>
            <person name="Saeng-In P."/>
            <person name="Phongsopitanun W."/>
            <person name="Yuki M."/>
            <person name="Kudo T."/>
            <person name="Ohkuma M."/>
            <person name="Tanasupawat S."/>
        </authorList>
    </citation>
    <scope>NUCLEOTIDE SEQUENCE [LARGE SCALE GENOMIC DNA]</scope>
    <source>
        <strain evidence="1 2">LCR2-06</strain>
    </source>
</reference>
<proteinExistence type="predicted"/>
<comment type="caution">
    <text evidence="1">The sequence shown here is derived from an EMBL/GenBank/DDBJ whole genome shotgun (WGS) entry which is preliminary data.</text>
</comment>
<sequence>MSPGDCVKPWDGGGNEEIVNCDEEHQVQIYAVIKYHNAAYPTGKEMMYGCSERAVHAFGTHPPDVLVRWTRPRDDFWMMGQRFVFCFAEARHGSLTHSVMPQ</sequence>
<name>A0ABS3RSA6_9ACTN</name>
<organism evidence="1 2">
    <name type="scientific">Actinomadura violacea</name>
    <dbReference type="NCBI Taxonomy" id="2819934"/>
    <lineage>
        <taxon>Bacteria</taxon>
        <taxon>Bacillati</taxon>
        <taxon>Actinomycetota</taxon>
        <taxon>Actinomycetes</taxon>
        <taxon>Streptosporangiales</taxon>
        <taxon>Thermomonosporaceae</taxon>
        <taxon>Actinomadura</taxon>
    </lineage>
</organism>